<comment type="caution">
    <text evidence="1">The sequence shown here is derived from an EMBL/GenBank/DDBJ whole genome shotgun (WGS) entry which is preliminary data.</text>
</comment>
<reference evidence="1" key="2">
    <citation type="journal article" date="2020" name="Nat. Commun.">
        <title>Large-scale genome sequencing of mycorrhizal fungi provides insights into the early evolution of symbiotic traits.</title>
        <authorList>
            <person name="Miyauchi S."/>
            <person name="Kiss E."/>
            <person name="Kuo A."/>
            <person name="Drula E."/>
            <person name="Kohler A."/>
            <person name="Sanchez-Garcia M."/>
            <person name="Morin E."/>
            <person name="Andreopoulos B."/>
            <person name="Barry K.W."/>
            <person name="Bonito G."/>
            <person name="Buee M."/>
            <person name="Carver A."/>
            <person name="Chen C."/>
            <person name="Cichocki N."/>
            <person name="Clum A."/>
            <person name="Culley D."/>
            <person name="Crous P.W."/>
            <person name="Fauchery L."/>
            <person name="Girlanda M."/>
            <person name="Hayes R.D."/>
            <person name="Keri Z."/>
            <person name="LaButti K."/>
            <person name="Lipzen A."/>
            <person name="Lombard V."/>
            <person name="Magnuson J."/>
            <person name="Maillard F."/>
            <person name="Murat C."/>
            <person name="Nolan M."/>
            <person name="Ohm R.A."/>
            <person name="Pangilinan J."/>
            <person name="Pereira M.F."/>
            <person name="Perotto S."/>
            <person name="Peter M."/>
            <person name="Pfister S."/>
            <person name="Riley R."/>
            <person name="Sitrit Y."/>
            <person name="Stielow J.B."/>
            <person name="Szollosi G."/>
            <person name="Zifcakova L."/>
            <person name="Stursova M."/>
            <person name="Spatafora J.W."/>
            <person name="Tedersoo L."/>
            <person name="Vaario L.M."/>
            <person name="Yamada A."/>
            <person name="Yan M."/>
            <person name="Wang P."/>
            <person name="Xu J."/>
            <person name="Bruns T."/>
            <person name="Baldrian P."/>
            <person name="Vilgalys R."/>
            <person name="Dunand C."/>
            <person name="Henrissat B."/>
            <person name="Grigoriev I.V."/>
            <person name="Hibbett D."/>
            <person name="Nagy L.G."/>
            <person name="Martin F.M."/>
        </authorList>
    </citation>
    <scope>NUCLEOTIDE SEQUENCE</scope>
    <source>
        <strain evidence="1">P2</strain>
    </source>
</reference>
<evidence type="ECO:0000313" key="1">
    <source>
        <dbReference type="EMBL" id="KAF9652406.1"/>
    </source>
</evidence>
<gene>
    <name evidence="1" type="ORF">BDM02DRAFT_3137483</name>
</gene>
<evidence type="ECO:0000313" key="2">
    <source>
        <dbReference type="Proteomes" id="UP000886501"/>
    </source>
</evidence>
<sequence>MVLTVHHLNHSRSQRILWLLEELGVPYEIVKWQRNPDDFAPKELGDVHPLGLAPIIVDGDITIAESGAIVQYLLRKYGKQRETLSESARINDIYFTHYAEGSLMPILISKVICRMVPERAPLLLKPFLWSVFDAVSRRMVAPRLETHREYIEMRLSESDGEFFAGGSEPTAADFMMIFPLELWAKKFPECFGPKCREYVERIHERPAFKRSIEKGGEYGLL</sequence>
<accession>A0ACB6ZSK4</accession>
<keyword evidence="2" id="KW-1185">Reference proteome</keyword>
<dbReference type="EMBL" id="MU117969">
    <property type="protein sequence ID" value="KAF9652406.1"/>
    <property type="molecule type" value="Genomic_DNA"/>
</dbReference>
<organism evidence="1 2">
    <name type="scientific">Thelephora ganbajun</name>
    <name type="common">Ganba fungus</name>
    <dbReference type="NCBI Taxonomy" id="370292"/>
    <lineage>
        <taxon>Eukaryota</taxon>
        <taxon>Fungi</taxon>
        <taxon>Dikarya</taxon>
        <taxon>Basidiomycota</taxon>
        <taxon>Agaricomycotina</taxon>
        <taxon>Agaricomycetes</taxon>
        <taxon>Thelephorales</taxon>
        <taxon>Thelephoraceae</taxon>
        <taxon>Thelephora</taxon>
    </lineage>
</organism>
<proteinExistence type="predicted"/>
<reference evidence="1" key="1">
    <citation type="submission" date="2019-10" db="EMBL/GenBank/DDBJ databases">
        <authorList>
            <consortium name="DOE Joint Genome Institute"/>
            <person name="Kuo A."/>
            <person name="Miyauchi S."/>
            <person name="Kiss E."/>
            <person name="Drula E."/>
            <person name="Kohler A."/>
            <person name="Sanchez-Garcia M."/>
            <person name="Andreopoulos B."/>
            <person name="Barry K.W."/>
            <person name="Bonito G."/>
            <person name="Buee M."/>
            <person name="Carver A."/>
            <person name="Chen C."/>
            <person name="Cichocki N."/>
            <person name="Clum A."/>
            <person name="Culley D."/>
            <person name="Crous P.W."/>
            <person name="Fauchery L."/>
            <person name="Girlanda M."/>
            <person name="Hayes R."/>
            <person name="Keri Z."/>
            <person name="Labutti K."/>
            <person name="Lipzen A."/>
            <person name="Lombard V."/>
            <person name="Magnuson J."/>
            <person name="Maillard F."/>
            <person name="Morin E."/>
            <person name="Murat C."/>
            <person name="Nolan M."/>
            <person name="Ohm R."/>
            <person name="Pangilinan J."/>
            <person name="Pereira M."/>
            <person name="Perotto S."/>
            <person name="Peter M."/>
            <person name="Riley R."/>
            <person name="Sitrit Y."/>
            <person name="Stielow B."/>
            <person name="Szollosi G."/>
            <person name="Zifcakova L."/>
            <person name="Stursova M."/>
            <person name="Spatafora J.W."/>
            <person name="Tedersoo L."/>
            <person name="Vaario L.-M."/>
            <person name="Yamada A."/>
            <person name="Yan M."/>
            <person name="Wang P."/>
            <person name="Xu J."/>
            <person name="Bruns T."/>
            <person name="Baldrian P."/>
            <person name="Vilgalys R."/>
            <person name="Henrissat B."/>
            <person name="Grigoriev I.V."/>
            <person name="Hibbett D."/>
            <person name="Nagy L.G."/>
            <person name="Martin F.M."/>
        </authorList>
    </citation>
    <scope>NUCLEOTIDE SEQUENCE</scope>
    <source>
        <strain evidence="1">P2</strain>
    </source>
</reference>
<dbReference type="Proteomes" id="UP000886501">
    <property type="component" value="Unassembled WGS sequence"/>
</dbReference>
<name>A0ACB6ZSK4_THEGA</name>
<protein>
    <submittedName>
        <fullName evidence="1">Thioredoxin-like protein</fullName>
    </submittedName>
</protein>